<proteinExistence type="predicted"/>
<reference evidence="2" key="1">
    <citation type="submission" date="2021-07" db="EMBL/GenBank/DDBJ databases">
        <title>Complete genome sequencing of a Clostridium isolate.</title>
        <authorList>
            <person name="Ueki A."/>
            <person name="Tonouchi A."/>
        </authorList>
    </citation>
    <scope>NUCLEOTIDE SEQUENCE [LARGE SCALE GENOMIC DNA]</scope>
    <source>
        <strain evidence="2">C5S11</strain>
    </source>
</reference>
<dbReference type="EMBL" id="AP024849">
    <property type="protein sequence ID" value="BCZ44895.1"/>
    <property type="molecule type" value="Genomic_DNA"/>
</dbReference>
<gene>
    <name evidence="1" type="ORF">psyc5s11_09620</name>
</gene>
<organism evidence="1 2">
    <name type="scientific">Clostridium gelidum</name>
    <dbReference type="NCBI Taxonomy" id="704125"/>
    <lineage>
        <taxon>Bacteria</taxon>
        <taxon>Bacillati</taxon>
        <taxon>Bacillota</taxon>
        <taxon>Clostridia</taxon>
        <taxon>Eubacteriales</taxon>
        <taxon>Clostridiaceae</taxon>
        <taxon>Clostridium</taxon>
    </lineage>
</organism>
<evidence type="ECO:0000313" key="1">
    <source>
        <dbReference type="EMBL" id="BCZ44895.1"/>
    </source>
</evidence>
<name>A0ABM7SZ00_9CLOT</name>
<evidence type="ECO:0000313" key="2">
    <source>
        <dbReference type="Proteomes" id="UP000824633"/>
    </source>
</evidence>
<sequence length="39" mass="4886">MKWQEVREMYPNQFVKFEIVEHHEDEKTKYVKLKLCSTI</sequence>
<protein>
    <submittedName>
        <fullName evidence="1">Uncharacterized protein</fullName>
    </submittedName>
</protein>
<dbReference type="Proteomes" id="UP000824633">
    <property type="component" value="Chromosome"/>
</dbReference>
<keyword evidence="2" id="KW-1185">Reference proteome</keyword>
<accession>A0ABM7SZ00</accession>